<reference evidence="1" key="1">
    <citation type="submission" date="2020-02" db="EMBL/GenBank/DDBJ databases">
        <authorList>
            <person name="Meier V. D."/>
        </authorList>
    </citation>
    <scope>NUCLEOTIDE SEQUENCE</scope>
    <source>
        <strain evidence="1">AVDCRST_MAG55</strain>
    </source>
</reference>
<name>A0A6J4PDV9_9ACTN</name>
<organism evidence="1">
    <name type="scientific">uncultured Rubrobacteraceae bacterium</name>
    <dbReference type="NCBI Taxonomy" id="349277"/>
    <lineage>
        <taxon>Bacteria</taxon>
        <taxon>Bacillati</taxon>
        <taxon>Actinomycetota</taxon>
        <taxon>Rubrobacteria</taxon>
        <taxon>Rubrobacterales</taxon>
        <taxon>Rubrobacteraceae</taxon>
        <taxon>environmental samples</taxon>
    </lineage>
</organism>
<dbReference type="AlphaFoldDB" id="A0A6J4PDV9"/>
<proteinExistence type="predicted"/>
<dbReference type="EMBL" id="CADCUZ010000042">
    <property type="protein sequence ID" value="CAA9407332.1"/>
    <property type="molecule type" value="Genomic_DNA"/>
</dbReference>
<gene>
    <name evidence="1" type="ORF">AVDCRST_MAG55-1090</name>
</gene>
<evidence type="ECO:0000313" key="1">
    <source>
        <dbReference type="EMBL" id="CAA9407332.1"/>
    </source>
</evidence>
<sequence length="100" mass="10480">MCSLALLVVAEEDAAGELGRGDVDGLDALARVAARIGADKLHLPRVLRVAEVDDVDAVVLAGDRAPRGQVGIAHVDTDARDLLRHDVLEKGARRAPLDVG</sequence>
<protein>
    <submittedName>
        <fullName evidence="1">Uncharacterized protein</fullName>
    </submittedName>
</protein>
<accession>A0A6J4PDV9</accession>